<comment type="caution">
    <text evidence="3">The sequence shown here is derived from an EMBL/GenBank/DDBJ whole genome shotgun (WGS) entry which is preliminary data.</text>
</comment>
<dbReference type="Proteomes" id="UP000518752">
    <property type="component" value="Unassembled WGS sequence"/>
</dbReference>
<name>A0A8H5HIF9_9AGAR</name>
<protein>
    <submittedName>
        <fullName evidence="3">Uncharacterized protein</fullName>
    </submittedName>
</protein>
<feature type="compositionally biased region" description="Low complexity" evidence="2">
    <location>
        <begin position="392"/>
        <end position="406"/>
    </location>
</feature>
<organism evidence="3 4">
    <name type="scientific">Collybiopsis confluens</name>
    <dbReference type="NCBI Taxonomy" id="2823264"/>
    <lineage>
        <taxon>Eukaryota</taxon>
        <taxon>Fungi</taxon>
        <taxon>Dikarya</taxon>
        <taxon>Basidiomycota</taxon>
        <taxon>Agaricomycotina</taxon>
        <taxon>Agaricomycetes</taxon>
        <taxon>Agaricomycetidae</taxon>
        <taxon>Agaricales</taxon>
        <taxon>Marasmiineae</taxon>
        <taxon>Omphalotaceae</taxon>
        <taxon>Collybiopsis</taxon>
    </lineage>
</organism>
<accession>A0A8H5HIF9</accession>
<evidence type="ECO:0000256" key="1">
    <source>
        <dbReference type="SAM" id="Coils"/>
    </source>
</evidence>
<evidence type="ECO:0000256" key="2">
    <source>
        <dbReference type="SAM" id="MobiDB-lite"/>
    </source>
</evidence>
<feature type="coiled-coil region" evidence="1">
    <location>
        <begin position="1"/>
        <end position="38"/>
    </location>
</feature>
<gene>
    <name evidence="3" type="ORF">D9757_006934</name>
</gene>
<sequence>MDEETEERKKLTSIEEALRKAREAKSELTQRMKEYDSIMGRIDALYGLIFNGPTPGFSNEDDLEQAVQASISVVHRARTEYSKESEAFDILSRSDRTFKECQSKLKDAIYWATALAMLAGGRTAEAKETSSLRIAHSLAQKAQSLVRDAQQYSAHVRTLENPSIARELPVRKENETEFHEVLKKLAAELGNTYAQLLSERKACADRTADCKASVVEAEQSASDRKRELHELRKATFLDVVSKLKSGEIAEPTESDFEGTEEAPPPSYEQQDFGATVNYHHHPSMHLHLPRLNTLSISSAQNSPMQAQAPLPLPLELRNAKQEHSGPFRQIAAEFVAPPYDVGIGRMVESDNMGVPSPSSSSFSPLNGSTGNHAHARSSGQGHLGFFDSEAGTTPTTPSTSRPSGARTRTRPPRPLPRVPQPNTR</sequence>
<proteinExistence type="predicted"/>
<keyword evidence="1" id="KW-0175">Coiled coil</keyword>
<feature type="region of interest" description="Disordered" evidence="2">
    <location>
        <begin position="350"/>
        <end position="424"/>
    </location>
</feature>
<feature type="region of interest" description="Disordered" evidence="2">
    <location>
        <begin position="248"/>
        <end position="271"/>
    </location>
</feature>
<keyword evidence="4" id="KW-1185">Reference proteome</keyword>
<feature type="compositionally biased region" description="Low complexity" evidence="2">
    <location>
        <begin position="355"/>
        <end position="364"/>
    </location>
</feature>
<dbReference type="AlphaFoldDB" id="A0A8H5HIF9"/>
<dbReference type="EMBL" id="JAACJN010000045">
    <property type="protein sequence ID" value="KAF5383973.1"/>
    <property type="molecule type" value="Genomic_DNA"/>
</dbReference>
<feature type="compositionally biased region" description="Pro residues" evidence="2">
    <location>
        <begin position="412"/>
        <end position="424"/>
    </location>
</feature>
<evidence type="ECO:0000313" key="3">
    <source>
        <dbReference type="EMBL" id="KAF5383973.1"/>
    </source>
</evidence>
<feature type="compositionally biased region" description="Acidic residues" evidence="2">
    <location>
        <begin position="250"/>
        <end position="260"/>
    </location>
</feature>
<reference evidence="3 4" key="1">
    <citation type="journal article" date="2020" name="ISME J.">
        <title>Uncovering the hidden diversity of litter-decomposition mechanisms in mushroom-forming fungi.</title>
        <authorList>
            <person name="Floudas D."/>
            <person name="Bentzer J."/>
            <person name="Ahren D."/>
            <person name="Johansson T."/>
            <person name="Persson P."/>
            <person name="Tunlid A."/>
        </authorList>
    </citation>
    <scope>NUCLEOTIDE SEQUENCE [LARGE SCALE GENOMIC DNA]</scope>
    <source>
        <strain evidence="3 4">CBS 406.79</strain>
    </source>
</reference>
<dbReference type="OrthoDB" id="2562743at2759"/>
<evidence type="ECO:0000313" key="4">
    <source>
        <dbReference type="Proteomes" id="UP000518752"/>
    </source>
</evidence>